<dbReference type="UniPathway" id="UPA00094"/>
<name>A0A3E3E043_9FIRM</name>
<dbReference type="GO" id="GO:0005829">
    <property type="term" value="C:cytosol"/>
    <property type="evidence" value="ECO:0007669"/>
    <property type="project" value="TreeGrafter"/>
</dbReference>
<dbReference type="EMBL" id="QUSM01000002">
    <property type="protein sequence ID" value="RGD74922.1"/>
    <property type="molecule type" value="Genomic_DNA"/>
</dbReference>
<dbReference type="Gene3D" id="1.10.1200.10">
    <property type="entry name" value="ACP-like"/>
    <property type="match status" value="1"/>
</dbReference>
<protein>
    <recommendedName>
        <fullName evidence="7 8">Acyl carrier protein</fullName>
        <shortName evidence="7">ACP</shortName>
    </recommendedName>
</protein>
<keyword evidence="3 7" id="KW-0597">Phosphoprotein</keyword>
<keyword evidence="4 7" id="KW-0276">Fatty acid metabolism</keyword>
<evidence type="ECO:0000256" key="3">
    <source>
        <dbReference type="ARBA" id="ARBA00022553"/>
    </source>
</evidence>
<dbReference type="GO" id="GO:0000036">
    <property type="term" value="F:acyl carrier activity"/>
    <property type="evidence" value="ECO:0007669"/>
    <property type="project" value="UniProtKB-UniRule"/>
</dbReference>
<evidence type="ECO:0000256" key="2">
    <source>
        <dbReference type="ARBA" id="ARBA00022516"/>
    </source>
</evidence>
<accession>A0A3E3E043</accession>
<comment type="similarity">
    <text evidence="7">Belongs to the acyl carrier protein (ACP) family.</text>
</comment>
<keyword evidence="2 7" id="KW-0444">Lipid biosynthesis</keyword>
<dbReference type="NCBIfam" id="TIGR00517">
    <property type="entry name" value="acyl_carrier"/>
    <property type="match status" value="1"/>
</dbReference>
<comment type="PTM">
    <text evidence="7">4'-phosphopantetheine is transferred from CoA to a specific serine of apo-ACP by AcpS. This modification is essential for activity because fatty acids are bound in thioester linkage to the sulfhydryl of the prosthetic group.</text>
</comment>
<dbReference type="SUPFAM" id="SSF47336">
    <property type="entry name" value="ACP-like"/>
    <property type="match status" value="1"/>
</dbReference>
<dbReference type="GeneID" id="98000799"/>
<evidence type="ECO:0000313" key="11">
    <source>
        <dbReference type="EMBL" id="RGD74922.1"/>
    </source>
</evidence>
<evidence type="ECO:0000313" key="12">
    <source>
        <dbReference type="Proteomes" id="UP000261212"/>
    </source>
</evidence>
<comment type="function">
    <text evidence="7 9">Carrier of the growing fatty acid chain in fatty acid biosynthesis.</text>
</comment>
<dbReference type="Pfam" id="PF00550">
    <property type="entry name" value="PP-binding"/>
    <property type="match status" value="1"/>
</dbReference>
<gene>
    <name evidence="7 11" type="primary">acpP</name>
    <name evidence="11" type="ORF">DW687_00945</name>
</gene>
<keyword evidence="1 7" id="KW-0596">Phosphopantetheine</keyword>
<evidence type="ECO:0000256" key="1">
    <source>
        <dbReference type="ARBA" id="ARBA00022450"/>
    </source>
</evidence>
<organism evidence="11 12">
    <name type="scientific">Anaerofustis stercorihominis</name>
    <dbReference type="NCBI Taxonomy" id="214853"/>
    <lineage>
        <taxon>Bacteria</taxon>
        <taxon>Bacillati</taxon>
        <taxon>Bacillota</taxon>
        <taxon>Clostridia</taxon>
        <taxon>Eubacteriales</taxon>
        <taxon>Eubacteriaceae</taxon>
        <taxon>Anaerofustis</taxon>
    </lineage>
</organism>
<dbReference type="RefSeq" id="WP_007050507.1">
    <property type="nucleotide sequence ID" value="NZ_CABKNJ010000001.1"/>
</dbReference>
<comment type="subcellular location">
    <subcellularLocation>
        <location evidence="7">Cytoplasm</location>
    </subcellularLocation>
</comment>
<comment type="PTM">
    <text evidence="9">4'-phosphopantetheine is transferred from CoA to a specific serine of apo-ACP by acpS.</text>
</comment>
<dbReference type="InterPro" id="IPR036736">
    <property type="entry name" value="ACP-like_sf"/>
</dbReference>
<reference evidence="11 12" key="1">
    <citation type="submission" date="2018-08" db="EMBL/GenBank/DDBJ databases">
        <title>A genome reference for cultivated species of the human gut microbiota.</title>
        <authorList>
            <person name="Zou Y."/>
            <person name="Xue W."/>
            <person name="Luo G."/>
        </authorList>
    </citation>
    <scope>NUCLEOTIDE SEQUENCE [LARGE SCALE GENOMIC DNA]</scope>
    <source>
        <strain evidence="11 12">AM25-6</strain>
    </source>
</reference>
<dbReference type="HAMAP" id="MF_01217">
    <property type="entry name" value="Acyl_carrier"/>
    <property type="match status" value="1"/>
</dbReference>
<evidence type="ECO:0000256" key="7">
    <source>
        <dbReference type="HAMAP-Rule" id="MF_01217"/>
    </source>
</evidence>
<dbReference type="PROSITE" id="PS50075">
    <property type="entry name" value="CARRIER"/>
    <property type="match status" value="1"/>
</dbReference>
<evidence type="ECO:0000256" key="6">
    <source>
        <dbReference type="ARBA" id="ARBA00023160"/>
    </source>
</evidence>
<proteinExistence type="inferred from homology"/>
<feature type="domain" description="Carrier" evidence="10">
    <location>
        <begin position="1"/>
        <end position="74"/>
    </location>
</feature>
<evidence type="ECO:0000256" key="8">
    <source>
        <dbReference type="NCBIfam" id="TIGR00517"/>
    </source>
</evidence>
<dbReference type="NCBIfam" id="NF002148">
    <property type="entry name" value="PRK00982.1-2"/>
    <property type="match status" value="1"/>
</dbReference>
<dbReference type="GO" id="GO:0009245">
    <property type="term" value="P:lipid A biosynthetic process"/>
    <property type="evidence" value="ECO:0007669"/>
    <property type="project" value="TreeGrafter"/>
</dbReference>
<dbReference type="PANTHER" id="PTHR20863:SF76">
    <property type="entry name" value="CARRIER DOMAIN-CONTAINING PROTEIN"/>
    <property type="match status" value="1"/>
</dbReference>
<keyword evidence="6 7" id="KW-0275">Fatty acid biosynthesis</keyword>
<feature type="modified residue" description="O-(pantetheine 4'-phosphoryl)serine" evidence="7">
    <location>
        <position position="35"/>
    </location>
</feature>
<sequence>MIFERVRDIIIKQLEVNEDIVKMETSFTDDLDVDSLTLIELIADFEDEFGIEIEEDKLEDMKTVKDVVDYLEAL</sequence>
<evidence type="ECO:0000256" key="5">
    <source>
        <dbReference type="ARBA" id="ARBA00023098"/>
    </source>
</evidence>
<dbReference type="GO" id="GO:0000035">
    <property type="term" value="F:acyl binding"/>
    <property type="evidence" value="ECO:0007669"/>
    <property type="project" value="TreeGrafter"/>
</dbReference>
<keyword evidence="7" id="KW-0963">Cytoplasm</keyword>
<dbReference type="NCBIfam" id="NF002150">
    <property type="entry name" value="PRK00982.1-4"/>
    <property type="match status" value="1"/>
</dbReference>
<dbReference type="Proteomes" id="UP000261212">
    <property type="component" value="Unassembled WGS sequence"/>
</dbReference>
<dbReference type="GO" id="GO:0016020">
    <property type="term" value="C:membrane"/>
    <property type="evidence" value="ECO:0007669"/>
    <property type="project" value="GOC"/>
</dbReference>
<dbReference type="InterPro" id="IPR003231">
    <property type="entry name" value="ACP"/>
</dbReference>
<evidence type="ECO:0000256" key="4">
    <source>
        <dbReference type="ARBA" id="ARBA00022832"/>
    </source>
</evidence>
<keyword evidence="5 7" id="KW-0443">Lipid metabolism</keyword>
<dbReference type="AlphaFoldDB" id="A0A3E3E043"/>
<comment type="caution">
    <text evidence="11">The sequence shown here is derived from an EMBL/GenBank/DDBJ whole genome shotgun (WGS) entry which is preliminary data.</text>
</comment>
<comment type="pathway">
    <text evidence="7 9">Lipid metabolism; fatty acid biosynthesis.</text>
</comment>
<evidence type="ECO:0000256" key="9">
    <source>
        <dbReference type="RuleBase" id="RU003545"/>
    </source>
</evidence>
<dbReference type="PANTHER" id="PTHR20863">
    <property type="entry name" value="ACYL CARRIER PROTEIN"/>
    <property type="match status" value="1"/>
</dbReference>
<dbReference type="InterPro" id="IPR009081">
    <property type="entry name" value="PP-bd_ACP"/>
</dbReference>
<evidence type="ECO:0000259" key="10">
    <source>
        <dbReference type="PROSITE" id="PS50075"/>
    </source>
</evidence>